<protein>
    <recommendedName>
        <fullName evidence="1">Amidohydrolase 3 domain-containing protein</fullName>
    </recommendedName>
</protein>
<keyword evidence="3" id="KW-1185">Reference proteome</keyword>
<dbReference type="InterPro" id="IPR032466">
    <property type="entry name" value="Metal_Hydrolase"/>
</dbReference>
<sequence>MRTADLVLVNADVVTLADGPAVSAVAMADGRVIAVGDDVRPVCDSHTEVVDLRGACVLPGFTDGHTHPVFGLELTAGVDLSGCTTLESLRAALASAAPVRGWILGHSLNPNVFEHGRPRSDLLVDVLGDRPMLLRLFDGHAALASPAALRAAGIDGPREFIQRAQIVCDEDGRPTGHLLEFAAIGLVEAVLPAEPERERAARLRDLLARMAATGLTGGHVMDGEPDTLALMDAVEQAGDLPLRLRLAPWCQPETDPDGLRDILDRQARHGRRWSMGGVKFFLDGTIDGGTAWLDSPDCYGESTGPFWPDPGAYSEAIRFFADNGVTTATHAIGDAAVRHVLDTMQGLTSGVRHRVEHIETLPAREIPRFARLGVIASMQPTHCTDFTRADHTDNWSVRLSDERASRGWPCADLRATGATLVLGSDWPIAPFDPREVLTAAQLRRPARDGSVPPHHPEQALTALQAIEGYTTHAAIAAGEQGGITVGGRADLTVLAANPLRIAAVELPDVPVRMTIVDGRVVHSAE</sequence>
<dbReference type="InterPro" id="IPR013108">
    <property type="entry name" value="Amidohydro_3"/>
</dbReference>
<dbReference type="PANTHER" id="PTHR22642:SF2">
    <property type="entry name" value="PROTEIN LONG AFTER FAR-RED 3"/>
    <property type="match status" value="1"/>
</dbReference>
<evidence type="ECO:0000259" key="1">
    <source>
        <dbReference type="Pfam" id="PF07969"/>
    </source>
</evidence>
<reference evidence="2 3" key="1">
    <citation type="submission" date="2019-03" db="EMBL/GenBank/DDBJ databases">
        <title>Genomic Encyclopedia of Type Strains, Phase IV (KMG-IV): sequencing the most valuable type-strain genomes for metagenomic binning, comparative biology and taxonomic classification.</title>
        <authorList>
            <person name="Goeker M."/>
        </authorList>
    </citation>
    <scope>NUCLEOTIDE SEQUENCE [LARGE SCALE GENOMIC DNA]</scope>
    <source>
        <strain evidence="2 3">DSM 45934</strain>
    </source>
</reference>
<dbReference type="SUPFAM" id="SSF51556">
    <property type="entry name" value="Metallo-dependent hydrolases"/>
    <property type="match status" value="1"/>
</dbReference>
<dbReference type="Gene3D" id="3.10.310.70">
    <property type="match status" value="1"/>
</dbReference>
<name>A0A4R2J084_9PSEU</name>
<dbReference type="EMBL" id="SLWS01000013">
    <property type="protein sequence ID" value="TCO50682.1"/>
    <property type="molecule type" value="Genomic_DNA"/>
</dbReference>
<dbReference type="CDD" id="cd01300">
    <property type="entry name" value="YtcJ_like"/>
    <property type="match status" value="1"/>
</dbReference>
<dbReference type="RefSeq" id="WP_207926694.1">
    <property type="nucleotide sequence ID" value="NZ_SLWS01000013.1"/>
</dbReference>
<dbReference type="Pfam" id="PF07969">
    <property type="entry name" value="Amidohydro_3"/>
    <property type="match status" value="1"/>
</dbReference>
<dbReference type="GO" id="GO:0016810">
    <property type="term" value="F:hydrolase activity, acting on carbon-nitrogen (but not peptide) bonds"/>
    <property type="evidence" value="ECO:0007669"/>
    <property type="project" value="InterPro"/>
</dbReference>
<dbReference type="PANTHER" id="PTHR22642">
    <property type="entry name" value="IMIDAZOLONEPROPIONASE"/>
    <property type="match status" value="1"/>
</dbReference>
<dbReference type="Gene3D" id="3.20.20.140">
    <property type="entry name" value="Metal-dependent hydrolases"/>
    <property type="match status" value="1"/>
</dbReference>
<dbReference type="InterPro" id="IPR011059">
    <property type="entry name" value="Metal-dep_hydrolase_composite"/>
</dbReference>
<evidence type="ECO:0000313" key="2">
    <source>
        <dbReference type="EMBL" id="TCO50682.1"/>
    </source>
</evidence>
<feature type="domain" description="Amidohydrolase 3" evidence="1">
    <location>
        <begin position="48"/>
        <end position="522"/>
    </location>
</feature>
<organism evidence="2 3">
    <name type="scientific">Actinocrispum wychmicini</name>
    <dbReference type="NCBI Taxonomy" id="1213861"/>
    <lineage>
        <taxon>Bacteria</taxon>
        <taxon>Bacillati</taxon>
        <taxon>Actinomycetota</taxon>
        <taxon>Actinomycetes</taxon>
        <taxon>Pseudonocardiales</taxon>
        <taxon>Pseudonocardiaceae</taxon>
        <taxon>Actinocrispum</taxon>
    </lineage>
</organism>
<accession>A0A4R2J084</accession>
<dbReference type="InterPro" id="IPR033932">
    <property type="entry name" value="YtcJ-like"/>
</dbReference>
<dbReference type="AlphaFoldDB" id="A0A4R2J084"/>
<dbReference type="Proteomes" id="UP000295680">
    <property type="component" value="Unassembled WGS sequence"/>
</dbReference>
<comment type="caution">
    <text evidence="2">The sequence shown here is derived from an EMBL/GenBank/DDBJ whole genome shotgun (WGS) entry which is preliminary data.</text>
</comment>
<proteinExistence type="predicted"/>
<gene>
    <name evidence="2" type="ORF">EV192_11359</name>
</gene>
<dbReference type="SUPFAM" id="SSF51338">
    <property type="entry name" value="Composite domain of metallo-dependent hydrolases"/>
    <property type="match status" value="1"/>
</dbReference>
<dbReference type="Gene3D" id="2.30.40.10">
    <property type="entry name" value="Urease, subunit C, domain 1"/>
    <property type="match status" value="1"/>
</dbReference>
<evidence type="ECO:0000313" key="3">
    <source>
        <dbReference type="Proteomes" id="UP000295680"/>
    </source>
</evidence>